<gene>
    <name evidence="2" type="primary">BQ5605_C024g09904</name>
    <name evidence="2" type="ORF">BQ5605_C024G09904</name>
</gene>
<proteinExistence type="predicted"/>
<reference evidence="2 3" key="1">
    <citation type="submission" date="2016-11" db="EMBL/GenBank/DDBJ databases">
        <authorList>
            <person name="Jaros S."/>
            <person name="Januszkiewicz K."/>
            <person name="Wedrychowicz H."/>
        </authorList>
    </citation>
    <scope>NUCLEOTIDE SEQUENCE [LARGE SCALE GENOMIC DNA]</scope>
</reference>
<dbReference type="STRING" id="796604.A0A2X0MPQ7"/>
<dbReference type="EMBL" id="FQNC01000086">
    <property type="protein sequence ID" value="SGZ26390.1"/>
    <property type="molecule type" value="Genomic_DNA"/>
</dbReference>
<dbReference type="AlphaFoldDB" id="A0A2X0MPQ7"/>
<organism evidence="2 3">
    <name type="scientific">Microbotryum silenes-dioicae</name>
    <dbReference type="NCBI Taxonomy" id="796604"/>
    <lineage>
        <taxon>Eukaryota</taxon>
        <taxon>Fungi</taxon>
        <taxon>Dikarya</taxon>
        <taxon>Basidiomycota</taxon>
        <taxon>Pucciniomycotina</taxon>
        <taxon>Microbotryomycetes</taxon>
        <taxon>Microbotryales</taxon>
        <taxon>Microbotryaceae</taxon>
        <taxon>Microbotryum</taxon>
    </lineage>
</organism>
<keyword evidence="3" id="KW-1185">Reference proteome</keyword>
<dbReference type="Pfam" id="PF20499">
    <property type="entry name" value="DUF6729"/>
    <property type="match status" value="1"/>
</dbReference>
<name>A0A2X0MPQ7_9BASI</name>
<dbReference type="InterPro" id="IPR046616">
    <property type="entry name" value="DUF6729"/>
</dbReference>
<dbReference type="Proteomes" id="UP000249464">
    <property type="component" value="Unassembled WGS sequence"/>
</dbReference>
<feature type="domain" description="DUF6729" evidence="1">
    <location>
        <begin position="61"/>
        <end position="184"/>
    </location>
</feature>
<evidence type="ECO:0000313" key="3">
    <source>
        <dbReference type="Proteomes" id="UP000249464"/>
    </source>
</evidence>
<sequence length="224" mass="25477">MVGFRPKLCALDITTLDALAIRSRSSIRHVYWDPLLLMGQPEYVPAGIGLKCDSFQQTESTLKKGVLRRDGFINRPRRACDLNKSVFLIGVSYRCNNKKFNKKYRSWSPEVLNQVSSSLGLMFPFHLSHRCATTSVVWNSMRANLQRGFGSKQYAHVLVTAHRAARDWLELDYRSAIESRNPSRDSNSTYVYLDFGDWEDPTGNCGHVPNSQVLQAFYDSAMAD</sequence>
<accession>A0A2X0MPQ7</accession>
<protein>
    <submittedName>
        <fullName evidence="2">BQ5605_C024g09904 protein</fullName>
    </submittedName>
</protein>
<evidence type="ECO:0000259" key="1">
    <source>
        <dbReference type="Pfam" id="PF20499"/>
    </source>
</evidence>
<evidence type="ECO:0000313" key="2">
    <source>
        <dbReference type="EMBL" id="SGZ26390.1"/>
    </source>
</evidence>